<dbReference type="Pfam" id="PF13470">
    <property type="entry name" value="PIN_3"/>
    <property type="match status" value="1"/>
</dbReference>
<dbReference type="PANTHER" id="PTHR34610:SF4">
    <property type="entry name" value="SLL8027 PROTEIN"/>
    <property type="match status" value="1"/>
</dbReference>
<reference evidence="2" key="1">
    <citation type="submission" date="2022-04" db="EMBL/GenBank/DDBJ databases">
        <title>Whole genome sequence of Sphaerotilus sp. FB-5.</title>
        <authorList>
            <person name="Takeda M."/>
            <person name="Narihara S."/>
            <person name="Akimoto M."/>
            <person name="Akimoto R."/>
            <person name="Nishiyashiki S."/>
            <person name="Murakami T."/>
        </authorList>
    </citation>
    <scope>NUCLEOTIDE SEQUENCE</scope>
    <source>
        <strain evidence="2">FB-5</strain>
    </source>
</reference>
<keyword evidence="3" id="KW-1185">Reference proteome</keyword>
<evidence type="ECO:0000259" key="1">
    <source>
        <dbReference type="Pfam" id="PF13470"/>
    </source>
</evidence>
<evidence type="ECO:0000313" key="3">
    <source>
        <dbReference type="Proteomes" id="UP001057498"/>
    </source>
</evidence>
<evidence type="ECO:0000313" key="2">
    <source>
        <dbReference type="EMBL" id="BDI03565.1"/>
    </source>
</evidence>
<accession>A0ABN6PIU7</accession>
<gene>
    <name evidence="2" type="ORF">CATMQ487_05350</name>
</gene>
<dbReference type="InterPro" id="IPR002716">
    <property type="entry name" value="PIN_dom"/>
</dbReference>
<feature type="domain" description="PIN" evidence="1">
    <location>
        <begin position="11"/>
        <end position="119"/>
    </location>
</feature>
<dbReference type="EMBL" id="AP025730">
    <property type="protein sequence ID" value="BDI03565.1"/>
    <property type="molecule type" value="Genomic_DNA"/>
</dbReference>
<sequence length="161" mass="17196">MLPDTRGKPPRVVLDTSVVVTALMFGGGPAARLRSAWQTGLCRPMACKATALDLGAQLAHPHLGLTANEQQTLLGDYLPYVLKVRVPQADQPDARDEPAALNYVRLAMAGRAHALVSGDAPMLGLEPRFPFAVLALDAFIKALDAVDITPIPKPSRYGLAY</sequence>
<organism evidence="2 3">
    <name type="scientific">Sphaerotilus microaerophilus</name>
    <dbReference type="NCBI Taxonomy" id="2914710"/>
    <lineage>
        <taxon>Bacteria</taxon>
        <taxon>Pseudomonadati</taxon>
        <taxon>Pseudomonadota</taxon>
        <taxon>Betaproteobacteria</taxon>
        <taxon>Burkholderiales</taxon>
        <taxon>Sphaerotilaceae</taxon>
        <taxon>Sphaerotilus</taxon>
    </lineage>
</organism>
<dbReference type="RefSeq" id="WP_251971842.1">
    <property type="nucleotide sequence ID" value="NZ_AP025730.1"/>
</dbReference>
<dbReference type="PANTHER" id="PTHR34610">
    <property type="entry name" value="SSL7007 PROTEIN"/>
    <property type="match status" value="1"/>
</dbReference>
<proteinExistence type="predicted"/>
<protein>
    <submittedName>
        <fullName evidence="2">Twitching motility protein PilT</fullName>
    </submittedName>
</protein>
<name>A0ABN6PIU7_9BURK</name>
<dbReference type="InterPro" id="IPR002850">
    <property type="entry name" value="PIN_toxin-like"/>
</dbReference>
<dbReference type="Proteomes" id="UP001057498">
    <property type="component" value="Chromosome"/>
</dbReference>